<dbReference type="Pfam" id="PF09997">
    <property type="entry name" value="DUF2238"/>
    <property type="match status" value="1"/>
</dbReference>
<dbReference type="InterPro" id="IPR014509">
    <property type="entry name" value="YjdF-like"/>
</dbReference>
<keyword evidence="3" id="KW-1185">Reference proteome</keyword>
<dbReference type="Proteomes" id="UP001056429">
    <property type="component" value="Unassembled WGS sequence"/>
</dbReference>
<feature type="transmembrane region" description="Helical" evidence="1">
    <location>
        <begin position="35"/>
        <end position="52"/>
    </location>
</feature>
<feature type="transmembrane region" description="Helical" evidence="1">
    <location>
        <begin position="64"/>
        <end position="87"/>
    </location>
</feature>
<feature type="transmembrane region" description="Helical" evidence="1">
    <location>
        <begin position="107"/>
        <end position="126"/>
    </location>
</feature>
<evidence type="ECO:0000313" key="3">
    <source>
        <dbReference type="Proteomes" id="UP001056429"/>
    </source>
</evidence>
<feature type="transmembrane region" description="Helical" evidence="1">
    <location>
        <begin position="7"/>
        <end position="23"/>
    </location>
</feature>
<gene>
    <name evidence="2" type="ORF">KDK92_18305</name>
</gene>
<keyword evidence="1" id="KW-0812">Transmembrane</keyword>
<reference evidence="2" key="1">
    <citation type="journal article" date="2021" name="mSystems">
        <title>Bacteria and Archaea Synergistically Convert Glycine Betaine to Biogenic Methane in the Formosa Cold Seep of the South China Sea.</title>
        <authorList>
            <person name="Li L."/>
            <person name="Zhang W."/>
            <person name="Zhang S."/>
            <person name="Song L."/>
            <person name="Sun Q."/>
            <person name="Zhang H."/>
            <person name="Xiang H."/>
            <person name="Dong X."/>
        </authorList>
    </citation>
    <scope>NUCLEOTIDE SEQUENCE</scope>
    <source>
        <strain evidence="2">ZWT</strain>
    </source>
</reference>
<keyword evidence="1" id="KW-0472">Membrane</keyword>
<dbReference type="EMBL" id="JAGSOJ010000004">
    <property type="protein sequence ID" value="MCM1991694.1"/>
    <property type="molecule type" value="Genomic_DNA"/>
</dbReference>
<name>A0A9J6P6E1_9CLOT</name>
<accession>A0A9J6P6E1</accession>
<organism evidence="2 3">
    <name type="scientific">Oceanirhabdus seepicola</name>
    <dbReference type="NCBI Taxonomy" id="2828781"/>
    <lineage>
        <taxon>Bacteria</taxon>
        <taxon>Bacillati</taxon>
        <taxon>Bacillota</taxon>
        <taxon>Clostridia</taxon>
        <taxon>Eubacteriales</taxon>
        <taxon>Clostridiaceae</taxon>
        <taxon>Oceanirhabdus</taxon>
    </lineage>
</organism>
<evidence type="ECO:0000256" key="1">
    <source>
        <dbReference type="SAM" id="Phobius"/>
    </source>
</evidence>
<protein>
    <submittedName>
        <fullName evidence="2">Uncharacterized protein</fullName>
    </submittedName>
</protein>
<dbReference type="AlphaFoldDB" id="A0A9J6P6E1"/>
<evidence type="ECO:0000313" key="2">
    <source>
        <dbReference type="EMBL" id="MCM1991694.1"/>
    </source>
</evidence>
<reference evidence="2" key="2">
    <citation type="submission" date="2021-04" db="EMBL/GenBank/DDBJ databases">
        <authorList>
            <person name="Dong X."/>
        </authorList>
    </citation>
    <scope>NUCLEOTIDE SEQUENCE</scope>
    <source>
        <strain evidence="2">ZWT</strain>
    </source>
</reference>
<proteinExistence type="predicted"/>
<keyword evidence="1" id="KW-1133">Transmembrane helix</keyword>
<dbReference type="RefSeq" id="WP_250860837.1">
    <property type="nucleotide sequence ID" value="NZ_JAGSOJ010000004.1"/>
</dbReference>
<sequence length="134" mass="15320">MGNYIKVLVIITIILHNLFGQYFNLYKTTNWFDKVLHLFGTFSCSLFFYSIIDSSVEIFSESKIFNFIFITSIGITIGVFLENIEFILDVIFKTKNQHGLVDNNLDLIFNLFGATLAGILGTFRTIGKQPENKT</sequence>
<comment type="caution">
    <text evidence="2">The sequence shown here is derived from an EMBL/GenBank/DDBJ whole genome shotgun (WGS) entry which is preliminary data.</text>
</comment>